<gene>
    <name evidence="2" type="ORF">O181_111686</name>
</gene>
<sequence>MLMRPHRPPEVTRTLPPHLHPHHSLRFHTPTDYHPYAHIVPSQHSSNTAYNPYTPVVPSRHASNARYHPYTCCPQDETTMLPPTSGLTTPYSATPLPYLLYHLQFLCSRATLKICLQFCSQPALRLILSLPRTILILGYYIHRVQWLFGIHDECNHGNMLSGLLCQQVLGGNW</sequence>
<dbReference type="Proteomes" id="UP000765509">
    <property type="component" value="Unassembled WGS sequence"/>
</dbReference>
<comment type="caution">
    <text evidence="2">The sequence shown here is derived from an EMBL/GenBank/DDBJ whole genome shotgun (WGS) entry which is preliminary data.</text>
</comment>
<dbReference type="EMBL" id="AVOT02089208">
    <property type="protein sequence ID" value="MBW0571971.1"/>
    <property type="molecule type" value="Genomic_DNA"/>
</dbReference>
<evidence type="ECO:0000313" key="2">
    <source>
        <dbReference type="EMBL" id="MBW0571971.1"/>
    </source>
</evidence>
<keyword evidence="3" id="KW-1185">Reference proteome</keyword>
<proteinExistence type="predicted"/>
<evidence type="ECO:0000256" key="1">
    <source>
        <dbReference type="SAM" id="MobiDB-lite"/>
    </source>
</evidence>
<protein>
    <submittedName>
        <fullName evidence="2">Uncharacterized protein</fullName>
    </submittedName>
</protein>
<evidence type="ECO:0000313" key="3">
    <source>
        <dbReference type="Proteomes" id="UP000765509"/>
    </source>
</evidence>
<dbReference type="OrthoDB" id="538223at2759"/>
<reference evidence="2" key="1">
    <citation type="submission" date="2021-03" db="EMBL/GenBank/DDBJ databases">
        <title>Draft genome sequence of rust myrtle Austropuccinia psidii MF-1, a brazilian biotype.</title>
        <authorList>
            <person name="Quecine M.C."/>
            <person name="Pachon D.M.R."/>
            <person name="Bonatelli M.L."/>
            <person name="Correr F.H."/>
            <person name="Franceschini L.M."/>
            <person name="Leite T.F."/>
            <person name="Margarido G.R.A."/>
            <person name="Almeida C.A."/>
            <person name="Ferrarezi J.A."/>
            <person name="Labate C.A."/>
        </authorList>
    </citation>
    <scope>NUCLEOTIDE SEQUENCE</scope>
    <source>
        <strain evidence="2">MF-1</strain>
    </source>
</reference>
<name>A0A9Q3PSW5_9BASI</name>
<accession>A0A9Q3PSW5</accession>
<dbReference type="AlphaFoldDB" id="A0A9Q3PSW5"/>
<feature type="region of interest" description="Disordered" evidence="1">
    <location>
        <begin position="1"/>
        <end position="20"/>
    </location>
</feature>
<organism evidence="2 3">
    <name type="scientific">Austropuccinia psidii MF-1</name>
    <dbReference type="NCBI Taxonomy" id="1389203"/>
    <lineage>
        <taxon>Eukaryota</taxon>
        <taxon>Fungi</taxon>
        <taxon>Dikarya</taxon>
        <taxon>Basidiomycota</taxon>
        <taxon>Pucciniomycotina</taxon>
        <taxon>Pucciniomycetes</taxon>
        <taxon>Pucciniales</taxon>
        <taxon>Sphaerophragmiaceae</taxon>
        <taxon>Austropuccinia</taxon>
    </lineage>
</organism>